<dbReference type="SUPFAM" id="SSF46626">
    <property type="entry name" value="Cytochrome c"/>
    <property type="match status" value="1"/>
</dbReference>
<feature type="non-terminal residue" evidence="1">
    <location>
        <position position="1"/>
    </location>
</feature>
<evidence type="ECO:0008006" key="2">
    <source>
        <dbReference type="Google" id="ProtNLM"/>
    </source>
</evidence>
<organism evidence="1">
    <name type="scientific">marine metagenome</name>
    <dbReference type="NCBI Taxonomy" id="408172"/>
    <lineage>
        <taxon>unclassified sequences</taxon>
        <taxon>metagenomes</taxon>
        <taxon>ecological metagenomes</taxon>
    </lineage>
</organism>
<accession>A0A381S325</accession>
<dbReference type="GO" id="GO:0009055">
    <property type="term" value="F:electron transfer activity"/>
    <property type="evidence" value="ECO:0007669"/>
    <property type="project" value="InterPro"/>
</dbReference>
<evidence type="ECO:0000313" key="1">
    <source>
        <dbReference type="EMBL" id="SUZ96637.1"/>
    </source>
</evidence>
<gene>
    <name evidence="1" type="ORF">METZ01_LOCUS49491</name>
</gene>
<dbReference type="Gene3D" id="1.10.760.10">
    <property type="entry name" value="Cytochrome c-like domain"/>
    <property type="match status" value="1"/>
</dbReference>
<reference evidence="1" key="1">
    <citation type="submission" date="2018-05" db="EMBL/GenBank/DDBJ databases">
        <authorList>
            <person name="Lanie J.A."/>
            <person name="Ng W.-L."/>
            <person name="Kazmierczak K.M."/>
            <person name="Andrzejewski T.M."/>
            <person name="Davidsen T.M."/>
            <person name="Wayne K.J."/>
            <person name="Tettelin H."/>
            <person name="Glass J.I."/>
            <person name="Rusch D."/>
            <person name="Podicherti R."/>
            <person name="Tsui H.-C.T."/>
            <person name="Winkler M.E."/>
        </authorList>
    </citation>
    <scope>NUCLEOTIDE SEQUENCE</scope>
</reference>
<dbReference type="GO" id="GO:0020037">
    <property type="term" value="F:heme binding"/>
    <property type="evidence" value="ECO:0007669"/>
    <property type="project" value="InterPro"/>
</dbReference>
<dbReference type="AlphaFoldDB" id="A0A381S325"/>
<proteinExistence type="predicted"/>
<name>A0A381S325_9ZZZZ</name>
<dbReference type="EMBL" id="UINC01002434">
    <property type="protein sequence ID" value="SUZ96637.1"/>
    <property type="molecule type" value="Genomic_DNA"/>
</dbReference>
<protein>
    <recommendedName>
        <fullName evidence="2">Cytochrome c domain-containing protein</fullName>
    </recommendedName>
</protein>
<sequence>VLCFRVLALLISLHAAYAVADPRINYLLHCSGCHLPNGESAPPEVPSLRDQLGAIASSSAGRDYLARVPGAAQTPLSDSELAEVLNWVLREFNAQSLPESFVPLTASEVAQSRQNVLVDPEGYREQLWPASDDVYGDRFIQPYRE</sequence>
<dbReference type="InterPro" id="IPR036909">
    <property type="entry name" value="Cyt_c-like_dom_sf"/>
</dbReference>